<reference evidence="12" key="2">
    <citation type="submission" date="2025-08" db="UniProtKB">
        <authorList>
            <consortium name="Ensembl"/>
        </authorList>
    </citation>
    <scope>IDENTIFICATION</scope>
</reference>
<evidence type="ECO:0000256" key="9">
    <source>
        <dbReference type="ARBA" id="ARBA00038868"/>
    </source>
</evidence>
<evidence type="ECO:0000256" key="5">
    <source>
        <dbReference type="ARBA" id="ARBA00022801"/>
    </source>
</evidence>
<dbReference type="InterPro" id="IPR033116">
    <property type="entry name" value="TRYPSIN_SER"/>
</dbReference>
<evidence type="ECO:0000256" key="10">
    <source>
        <dbReference type="RuleBase" id="RU363034"/>
    </source>
</evidence>
<evidence type="ECO:0000256" key="4">
    <source>
        <dbReference type="ARBA" id="ARBA00022729"/>
    </source>
</evidence>
<dbReference type="InterPro" id="IPR001314">
    <property type="entry name" value="Peptidase_S1A"/>
</dbReference>
<evidence type="ECO:0000256" key="7">
    <source>
        <dbReference type="ARBA" id="ARBA00023157"/>
    </source>
</evidence>
<dbReference type="Proteomes" id="UP000694395">
    <property type="component" value="Chromosome 12"/>
</dbReference>
<dbReference type="PROSITE" id="PS50240">
    <property type="entry name" value="TRYPSIN_DOM"/>
    <property type="match status" value="1"/>
</dbReference>
<keyword evidence="7" id="KW-1015">Disulfide bond</keyword>
<dbReference type="PANTHER" id="PTHR24264">
    <property type="entry name" value="TRYPSIN-RELATED"/>
    <property type="match status" value="1"/>
</dbReference>
<keyword evidence="2" id="KW-0964">Secreted</keyword>
<dbReference type="GO" id="GO:0005615">
    <property type="term" value="C:extracellular space"/>
    <property type="evidence" value="ECO:0007669"/>
    <property type="project" value="TreeGrafter"/>
</dbReference>
<dbReference type="PANTHER" id="PTHR24264:SF65">
    <property type="entry name" value="SRCR DOMAIN-CONTAINING PROTEIN"/>
    <property type="match status" value="1"/>
</dbReference>
<keyword evidence="3 10" id="KW-0645">Protease</keyword>
<dbReference type="GO" id="GO:0006508">
    <property type="term" value="P:proteolysis"/>
    <property type="evidence" value="ECO:0007669"/>
    <property type="project" value="UniProtKB-KW"/>
</dbReference>
<dbReference type="Gene3D" id="2.40.10.10">
    <property type="entry name" value="Trypsin-like serine proteases"/>
    <property type="match status" value="2"/>
</dbReference>
<dbReference type="Ensembl" id="ENSOMYT00000040037.2">
    <property type="protein sequence ID" value="ENSOMYP00000036677.2"/>
    <property type="gene ID" value="ENSOMYG00000017084.2"/>
</dbReference>
<dbReference type="CDD" id="cd00190">
    <property type="entry name" value="Tryp_SPc"/>
    <property type="match status" value="1"/>
</dbReference>
<comment type="catalytic activity">
    <reaction evidence="8">
        <text>Preferential cleavage: Arg-|-Xaa, Lys-|-Xaa.</text>
        <dbReference type="EC" id="3.4.21.4"/>
    </reaction>
</comment>
<evidence type="ECO:0000256" key="6">
    <source>
        <dbReference type="ARBA" id="ARBA00022825"/>
    </source>
</evidence>
<dbReference type="FunFam" id="2.40.10.10:FF:000024">
    <property type="entry name" value="Serine protease 53"/>
    <property type="match status" value="1"/>
</dbReference>
<dbReference type="InterPro" id="IPR050127">
    <property type="entry name" value="Serine_Proteases_S1"/>
</dbReference>
<evidence type="ECO:0000256" key="1">
    <source>
        <dbReference type="ARBA" id="ARBA00004239"/>
    </source>
</evidence>
<dbReference type="GeneTree" id="ENSGT00940000155138"/>
<evidence type="ECO:0000259" key="11">
    <source>
        <dbReference type="PROSITE" id="PS50240"/>
    </source>
</evidence>
<dbReference type="EC" id="3.4.21.4" evidence="9"/>
<keyword evidence="13" id="KW-1185">Reference proteome</keyword>
<dbReference type="GO" id="GO:0004252">
    <property type="term" value="F:serine-type endopeptidase activity"/>
    <property type="evidence" value="ECO:0007669"/>
    <property type="project" value="UniProtKB-EC"/>
</dbReference>
<keyword evidence="5 10" id="KW-0378">Hydrolase</keyword>
<reference evidence="12" key="3">
    <citation type="submission" date="2025-09" db="UniProtKB">
        <authorList>
            <consortium name="Ensembl"/>
        </authorList>
    </citation>
    <scope>IDENTIFICATION</scope>
</reference>
<reference evidence="12" key="1">
    <citation type="submission" date="2020-07" db="EMBL/GenBank/DDBJ databases">
        <title>A long reads based de novo assembly of the rainbow trout Arlee double haploid line genome.</title>
        <authorList>
            <person name="Gao G."/>
            <person name="Palti Y."/>
        </authorList>
    </citation>
    <scope>NUCLEOTIDE SEQUENCE [LARGE SCALE GENOMIC DNA]</scope>
</reference>
<gene>
    <name evidence="12" type="primary">LOC118936506</name>
</gene>
<dbReference type="AlphaFoldDB" id="A0A8C7QEQ5"/>
<dbReference type="InterPro" id="IPR018114">
    <property type="entry name" value="TRYPSIN_HIS"/>
</dbReference>
<evidence type="ECO:0000256" key="2">
    <source>
        <dbReference type="ARBA" id="ARBA00022525"/>
    </source>
</evidence>
<protein>
    <recommendedName>
        <fullName evidence="9">trypsin</fullName>
        <ecNumber evidence="9">3.4.21.4</ecNumber>
    </recommendedName>
</protein>
<comment type="subcellular location">
    <subcellularLocation>
        <location evidence="1">Secreted</location>
        <location evidence="1">Extracellular space</location>
    </subcellularLocation>
</comment>
<accession>A0A8C7QEQ5</accession>
<dbReference type="SUPFAM" id="SSF50494">
    <property type="entry name" value="Trypsin-like serine proteases"/>
    <property type="match status" value="1"/>
</dbReference>
<evidence type="ECO:0000256" key="3">
    <source>
        <dbReference type="ARBA" id="ARBA00022670"/>
    </source>
</evidence>
<feature type="domain" description="Peptidase S1" evidence="11">
    <location>
        <begin position="57"/>
        <end position="295"/>
    </location>
</feature>
<dbReference type="InterPro" id="IPR001254">
    <property type="entry name" value="Trypsin_dom"/>
</dbReference>
<keyword evidence="4" id="KW-0732">Signal</keyword>
<dbReference type="Pfam" id="PF00089">
    <property type="entry name" value="Trypsin"/>
    <property type="match status" value="1"/>
</dbReference>
<proteinExistence type="predicted"/>
<dbReference type="SMART" id="SM00020">
    <property type="entry name" value="Tryp_SPc"/>
    <property type="match status" value="1"/>
</dbReference>
<dbReference type="InterPro" id="IPR009003">
    <property type="entry name" value="Peptidase_S1_PA"/>
</dbReference>
<dbReference type="InterPro" id="IPR043504">
    <property type="entry name" value="Peptidase_S1_PA_chymotrypsin"/>
</dbReference>
<evidence type="ECO:0000313" key="13">
    <source>
        <dbReference type="Proteomes" id="UP000694395"/>
    </source>
</evidence>
<sequence length="304" mass="33200">AWTSINLDISQSVSIHQTAVWWLDTDRKSYGFLGTTVCNFAGPRCCRVVCAPGSELYRGGKDAQKGRWPWIVYLLITDNTGSFSCGGSLLTEEWVLTAAHCVDPNDNPIPDRSSIRLGTHSLNEPSVFYRSISRIVSHPQYQKQHLALLHDIALVKMSKKVSFSSLVKPMYLPKPSDAFGPRSKCFIAGWGDVGNNVKLSGNRTLQELKLPIVKRSTCKKKFPDLTDNMLCAGSIKGKDSCLGDSGGPLVCPSSGVLVQVGIVSFGDINGCALKGFPGVYTRVKRYMDFISETITSDRQASAEA</sequence>
<evidence type="ECO:0000313" key="12">
    <source>
        <dbReference type="Ensembl" id="ENSOMYP00000036677.2"/>
    </source>
</evidence>
<dbReference type="PRINTS" id="PR00722">
    <property type="entry name" value="CHYMOTRYPSIN"/>
</dbReference>
<organism evidence="12 13">
    <name type="scientific">Oncorhynchus mykiss</name>
    <name type="common">Rainbow trout</name>
    <name type="synonym">Salmo gairdneri</name>
    <dbReference type="NCBI Taxonomy" id="8022"/>
    <lineage>
        <taxon>Eukaryota</taxon>
        <taxon>Metazoa</taxon>
        <taxon>Chordata</taxon>
        <taxon>Craniata</taxon>
        <taxon>Vertebrata</taxon>
        <taxon>Euteleostomi</taxon>
        <taxon>Actinopterygii</taxon>
        <taxon>Neopterygii</taxon>
        <taxon>Teleostei</taxon>
        <taxon>Protacanthopterygii</taxon>
        <taxon>Salmoniformes</taxon>
        <taxon>Salmonidae</taxon>
        <taxon>Salmoninae</taxon>
        <taxon>Oncorhynchus</taxon>
    </lineage>
</organism>
<keyword evidence="6 10" id="KW-0720">Serine protease</keyword>
<evidence type="ECO:0000256" key="8">
    <source>
        <dbReference type="ARBA" id="ARBA00036320"/>
    </source>
</evidence>
<dbReference type="PROSITE" id="PS00134">
    <property type="entry name" value="TRYPSIN_HIS"/>
    <property type="match status" value="1"/>
</dbReference>
<name>A0A8C7QEQ5_ONCMY</name>
<dbReference type="PROSITE" id="PS00135">
    <property type="entry name" value="TRYPSIN_SER"/>
    <property type="match status" value="1"/>
</dbReference>